<dbReference type="InterPro" id="IPR051611">
    <property type="entry name" value="ECF_transporter_component"/>
</dbReference>
<dbReference type="Proteomes" id="UP000323646">
    <property type="component" value="Unassembled WGS sequence"/>
</dbReference>
<keyword evidence="3 6" id="KW-0812">Transmembrane</keyword>
<dbReference type="CDD" id="cd16914">
    <property type="entry name" value="EcfT"/>
    <property type="match status" value="1"/>
</dbReference>
<organism evidence="7 8">
    <name type="scientific">Selenomonas ruminis</name>
    <dbReference type="NCBI Taxonomy" id="2593411"/>
    <lineage>
        <taxon>Bacteria</taxon>
        <taxon>Bacillati</taxon>
        <taxon>Bacillota</taxon>
        <taxon>Negativicutes</taxon>
        <taxon>Selenomonadales</taxon>
        <taxon>Selenomonadaceae</taxon>
        <taxon>Selenomonas</taxon>
    </lineage>
</organism>
<evidence type="ECO:0000256" key="4">
    <source>
        <dbReference type="ARBA" id="ARBA00022989"/>
    </source>
</evidence>
<feature type="transmembrane region" description="Helical" evidence="6">
    <location>
        <begin position="100"/>
        <end position="118"/>
    </location>
</feature>
<gene>
    <name evidence="7" type="ORF">FZ040_10055</name>
</gene>
<feature type="transmembrane region" description="Helical" evidence="6">
    <location>
        <begin position="44"/>
        <end position="64"/>
    </location>
</feature>
<feature type="transmembrane region" description="Helical" evidence="6">
    <location>
        <begin position="247"/>
        <end position="265"/>
    </location>
</feature>
<feature type="transmembrane region" description="Helical" evidence="6">
    <location>
        <begin position="70"/>
        <end position="88"/>
    </location>
</feature>
<evidence type="ECO:0008006" key="9">
    <source>
        <dbReference type="Google" id="ProtNLM"/>
    </source>
</evidence>
<evidence type="ECO:0000313" key="7">
    <source>
        <dbReference type="EMBL" id="TYZ21432.1"/>
    </source>
</evidence>
<name>A0A5D6W200_9FIRM</name>
<keyword evidence="5 6" id="KW-0472">Membrane</keyword>
<dbReference type="Pfam" id="PF02361">
    <property type="entry name" value="CbiQ"/>
    <property type="match status" value="1"/>
</dbReference>
<dbReference type="OrthoDB" id="8585740at2"/>
<evidence type="ECO:0000256" key="2">
    <source>
        <dbReference type="ARBA" id="ARBA00022475"/>
    </source>
</evidence>
<proteinExistence type="predicted"/>
<keyword evidence="4 6" id="KW-1133">Transmembrane helix</keyword>
<accession>A0A5D6W200</accession>
<evidence type="ECO:0000256" key="5">
    <source>
        <dbReference type="ARBA" id="ARBA00023136"/>
    </source>
</evidence>
<comment type="caution">
    <text evidence="7">The sequence shown here is derived from an EMBL/GenBank/DDBJ whole genome shotgun (WGS) entry which is preliminary data.</text>
</comment>
<dbReference type="PANTHER" id="PTHR34857:SF2">
    <property type="entry name" value="SLL0384 PROTEIN"/>
    <property type="match status" value="1"/>
</dbReference>
<dbReference type="EMBL" id="VTOY01000009">
    <property type="protein sequence ID" value="TYZ21432.1"/>
    <property type="molecule type" value="Genomic_DNA"/>
</dbReference>
<reference evidence="7 8" key="1">
    <citation type="submission" date="2019-08" db="EMBL/GenBank/DDBJ databases">
        <title>Selenomonas sp. mPRGC5 and Selenomonas sp. mPRGC8 isolated from ruminal fluid of dairy goat (Capra hircus).</title>
        <authorList>
            <person name="Poothong S."/>
            <person name="Nuengjamnong C."/>
            <person name="Tanasupawat S."/>
        </authorList>
    </citation>
    <scope>NUCLEOTIDE SEQUENCE [LARGE SCALE GENOMIC DNA]</scope>
    <source>
        <strain evidence="8">mPRGC5</strain>
    </source>
</reference>
<dbReference type="PANTHER" id="PTHR34857">
    <property type="entry name" value="SLL0384 PROTEIN"/>
    <property type="match status" value="1"/>
</dbReference>
<evidence type="ECO:0000256" key="1">
    <source>
        <dbReference type="ARBA" id="ARBA00004141"/>
    </source>
</evidence>
<evidence type="ECO:0000256" key="3">
    <source>
        <dbReference type="ARBA" id="ARBA00022692"/>
    </source>
</evidence>
<protein>
    <recommendedName>
        <fullName evidence="9">Cobalt ECF transporter T component CbiQ</fullName>
    </recommendedName>
</protein>
<evidence type="ECO:0000256" key="6">
    <source>
        <dbReference type="SAM" id="Phobius"/>
    </source>
</evidence>
<dbReference type="GO" id="GO:0005886">
    <property type="term" value="C:plasma membrane"/>
    <property type="evidence" value="ECO:0007669"/>
    <property type="project" value="UniProtKB-ARBA"/>
</dbReference>
<dbReference type="AlphaFoldDB" id="A0A5D6W200"/>
<evidence type="ECO:0000313" key="8">
    <source>
        <dbReference type="Proteomes" id="UP000323646"/>
    </source>
</evidence>
<keyword evidence="2" id="KW-1003">Cell membrane</keyword>
<sequence>MKLPPWVTQEENYQPNRDRDYFISRSLLRVMTVLLAIRQQAEHSALRHISACSALCFLFFWLLFCVTAHTSAFLLCELALTLVLLCLLPGRLVWPAVQASLAAACFSLLLILPAALIGSGPLVLLLPLKTFLSVAALSILRAILPWNELTSALRRFHVPQTVIFLLDTTLRYIILLGEIARDMLIALKLRSIGKNQHKQRAAGGVLGTMFLRSKEMSETMYEAMICRGFTGEYLPGREQSFRPGDSLLLLLILLYLYLFLRLEAIL</sequence>
<dbReference type="InterPro" id="IPR003339">
    <property type="entry name" value="ABC/ECF_trnsptr_transmembrane"/>
</dbReference>
<comment type="subcellular location">
    <subcellularLocation>
        <location evidence="1">Membrane</location>
        <topology evidence="1">Multi-pass membrane protein</topology>
    </subcellularLocation>
</comment>
<keyword evidence="8" id="KW-1185">Reference proteome</keyword>